<dbReference type="OrthoDB" id="738517at2759"/>
<evidence type="ECO:0000259" key="1">
    <source>
        <dbReference type="Pfam" id="PF14681"/>
    </source>
</evidence>
<dbReference type="SUPFAM" id="SSF53271">
    <property type="entry name" value="PRTase-like"/>
    <property type="match status" value="1"/>
</dbReference>
<keyword evidence="3" id="KW-1185">Reference proteome</keyword>
<dbReference type="InterPro" id="IPR000836">
    <property type="entry name" value="PRTase_dom"/>
</dbReference>
<organism evidence="2 3">
    <name type="scientific">Racocetra fulgida</name>
    <dbReference type="NCBI Taxonomy" id="60492"/>
    <lineage>
        <taxon>Eukaryota</taxon>
        <taxon>Fungi</taxon>
        <taxon>Fungi incertae sedis</taxon>
        <taxon>Mucoromycota</taxon>
        <taxon>Glomeromycotina</taxon>
        <taxon>Glomeromycetes</taxon>
        <taxon>Diversisporales</taxon>
        <taxon>Gigasporaceae</taxon>
        <taxon>Racocetra</taxon>
    </lineage>
</organism>
<sequence>AIDLITKHVQRQLNERRDSFRWELPKKIDCDEELPKSVVVLDQTPQLKICGVSILRAGGIMEAGLRRVAKDALIGKILIQTDPTTGEPLDAQIATGAAALMAIRILLDHNVPE</sequence>
<feature type="non-terminal residue" evidence="2">
    <location>
        <position position="113"/>
    </location>
</feature>
<protein>
    <submittedName>
        <fullName evidence="2">3659_t:CDS:1</fullName>
    </submittedName>
</protein>
<gene>
    <name evidence="2" type="ORF">RFULGI_LOCUS12406</name>
</gene>
<proteinExistence type="predicted"/>
<dbReference type="Pfam" id="PF14681">
    <property type="entry name" value="UPRTase"/>
    <property type="match status" value="1"/>
</dbReference>
<reference evidence="2" key="1">
    <citation type="submission" date="2021-06" db="EMBL/GenBank/DDBJ databases">
        <authorList>
            <person name="Kallberg Y."/>
            <person name="Tangrot J."/>
            <person name="Rosling A."/>
        </authorList>
    </citation>
    <scope>NUCLEOTIDE SEQUENCE</scope>
    <source>
        <strain evidence="2">IN212</strain>
    </source>
</reference>
<name>A0A9N9IGK7_9GLOM</name>
<evidence type="ECO:0000313" key="2">
    <source>
        <dbReference type="EMBL" id="CAG8734721.1"/>
    </source>
</evidence>
<dbReference type="AlphaFoldDB" id="A0A9N9IGK7"/>
<evidence type="ECO:0000313" key="3">
    <source>
        <dbReference type="Proteomes" id="UP000789396"/>
    </source>
</evidence>
<comment type="caution">
    <text evidence="2">The sequence shown here is derived from an EMBL/GenBank/DDBJ whole genome shotgun (WGS) entry which is preliminary data.</text>
</comment>
<dbReference type="Gene3D" id="3.40.50.2020">
    <property type="match status" value="1"/>
</dbReference>
<dbReference type="InterPro" id="IPR029057">
    <property type="entry name" value="PRTase-like"/>
</dbReference>
<dbReference type="EMBL" id="CAJVPZ010029657">
    <property type="protein sequence ID" value="CAG8734721.1"/>
    <property type="molecule type" value="Genomic_DNA"/>
</dbReference>
<accession>A0A9N9IGK7</accession>
<feature type="domain" description="Phosphoribosyltransferase" evidence="1">
    <location>
        <begin position="44"/>
        <end position="88"/>
    </location>
</feature>
<feature type="non-terminal residue" evidence="2">
    <location>
        <position position="1"/>
    </location>
</feature>
<dbReference type="Proteomes" id="UP000789396">
    <property type="component" value="Unassembled WGS sequence"/>
</dbReference>